<evidence type="ECO:0000259" key="2">
    <source>
        <dbReference type="PROSITE" id="PS50943"/>
    </source>
</evidence>
<dbReference type="PROSITE" id="PS50943">
    <property type="entry name" value="HTH_CROC1"/>
    <property type="match status" value="1"/>
</dbReference>
<dbReference type="Proteomes" id="UP000280417">
    <property type="component" value="Unassembled WGS sequence"/>
</dbReference>
<evidence type="ECO:0000256" key="1">
    <source>
        <dbReference type="ARBA" id="ARBA00023125"/>
    </source>
</evidence>
<dbReference type="PANTHER" id="PTHR46797">
    <property type="entry name" value="HTH-TYPE TRANSCRIPTIONAL REGULATOR"/>
    <property type="match status" value="1"/>
</dbReference>
<sequence>MSIGEKLRSLRKKLGLTQKEFASRIKGKVDYTYIGKVERGEQYPSVKMLERIAKSFSVPLSYFFEEESITGLLELFPEDIKNLLKDRRRQKLLRASERLDERDLSLLLRIIDVLVRTRKEPASGILEERTEYSTGEKDELISRIREVLASPGVTVSVEESWVRKAFQIALSTLEGENSK</sequence>
<feature type="domain" description="HTH cro/C1-type" evidence="2">
    <location>
        <begin position="7"/>
        <end position="63"/>
    </location>
</feature>
<dbReference type="AlphaFoldDB" id="A0A662DJ97"/>
<dbReference type="SUPFAM" id="SSF47413">
    <property type="entry name" value="lambda repressor-like DNA-binding domains"/>
    <property type="match status" value="1"/>
</dbReference>
<reference evidence="3 4" key="1">
    <citation type="submission" date="2018-06" db="EMBL/GenBank/DDBJ databases">
        <title>Extensive metabolic versatility and redundancy in microbially diverse, dynamic hydrothermal sediments.</title>
        <authorList>
            <person name="Dombrowski N."/>
            <person name="Teske A."/>
            <person name="Baker B.J."/>
        </authorList>
    </citation>
    <scope>NUCLEOTIDE SEQUENCE [LARGE SCALE GENOMIC DNA]</scope>
    <source>
        <strain evidence="3">B3_G15</strain>
    </source>
</reference>
<protein>
    <submittedName>
        <fullName evidence="3">XRE family transcriptional regulator</fullName>
    </submittedName>
</protein>
<dbReference type="Gene3D" id="1.10.260.40">
    <property type="entry name" value="lambda repressor-like DNA-binding domains"/>
    <property type="match status" value="1"/>
</dbReference>
<evidence type="ECO:0000313" key="3">
    <source>
        <dbReference type="EMBL" id="RLE13986.1"/>
    </source>
</evidence>
<name>A0A662DJ97_UNCAE</name>
<gene>
    <name evidence="3" type="ORF">DRJ04_03245</name>
</gene>
<dbReference type="EMBL" id="QMQA01000066">
    <property type="protein sequence ID" value="RLE13986.1"/>
    <property type="molecule type" value="Genomic_DNA"/>
</dbReference>
<dbReference type="PANTHER" id="PTHR46797:SF1">
    <property type="entry name" value="METHYLPHOSPHONATE SYNTHASE"/>
    <property type="match status" value="1"/>
</dbReference>
<dbReference type="SMART" id="SM00530">
    <property type="entry name" value="HTH_XRE"/>
    <property type="match status" value="1"/>
</dbReference>
<dbReference type="GO" id="GO:0003677">
    <property type="term" value="F:DNA binding"/>
    <property type="evidence" value="ECO:0007669"/>
    <property type="project" value="UniProtKB-KW"/>
</dbReference>
<dbReference type="InterPro" id="IPR050807">
    <property type="entry name" value="TransReg_Diox_bact_type"/>
</dbReference>
<accession>A0A662DJ97</accession>
<dbReference type="GO" id="GO:0005829">
    <property type="term" value="C:cytosol"/>
    <property type="evidence" value="ECO:0007669"/>
    <property type="project" value="TreeGrafter"/>
</dbReference>
<dbReference type="GO" id="GO:0003700">
    <property type="term" value="F:DNA-binding transcription factor activity"/>
    <property type="evidence" value="ECO:0007669"/>
    <property type="project" value="TreeGrafter"/>
</dbReference>
<dbReference type="InterPro" id="IPR001387">
    <property type="entry name" value="Cro/C1-type_HTH"/>
</dbReference>
<evidence type="ECO:0000313" key="4">
    <source>
        <dbReference type="Proteomes" id="UP000280417"/>
    </source>
</evidence>
<comment type="caution">
    <text evidence="3">The sequence shown here is derived from an EMBL/GenBank/DDBJ whole genome shotgun (WGS) entry which is preliminary data.</text>
</comment>
<dbReference type="InterPro" id="IPR010982">
    <property type="entry name" value="Lambda_DNA-bd_dom_sf"/>
</dbReference>
<dbReference type="Pfam" id="PF01381">
    <property type="entry name" value="HTH_3"/>
    <property type="match status" value="1"/>
</dbReference>
<organism evidence="3 4">
    <name type="scientific">Aerophobetes bacterium</name>
    <dbReference type="NCBI Taxonomy" id="2030807"/>
    <lineage>
        <taxon>Bacteria</taxon>
        <taxon>Candidatus Aerophobota</taxon>
    </lineage>
</organism>
<keyword evidence="1" id="KW-0238">DNA-binding</keyword>
<proteinExistence type="predicted"/>
<dbReference type="CDD" id="cd00093">
    <property type="entry name" value="HTH_XRE"/>
    <property type="match status" value="1"/>
</dbReference>